<dbReference type="Proteomes" id="UP001470230">
    <property type="component" value="Unassembled WGS sequence"/>
</dbReference>
<reference evidence="4 6" key="1">
    <citation type="submission" date="2024-04" db="EMBL/GenBank/DDBJ databases">
        <title>Tritrichomonas musculus Genome.</title>
        <authorList>
            <person name="Alves-Ferreira E."/>
            <person name="Grigg M."/>
            <person name="Lorenzi H."/>
            <person name="Galac M."/>
        </authorList>
    </citation>
    <scope>NUCLEOTIDE SEQUENCE [LARGE SCALE GENOMIC DNA]</scope>
    <source>
        <strain evidence="4 6">EAF2021</strain>
    </source>
</reference>
<name>A0ABR2GM81_9EUKA</name>
<feature type="coiled-coil region" evidence="1">
    <location>
        <begin position="492"/>
        <end position="558"/>
    </location>
</feature>
<evidence type="ECO:0000256" key="2">
    <source>
        <dbReference type="SAM" id="MobiDB-lite"/>
    </source>
</evidence>
<evidence type="ECO:0000313" key="4">
    <source>
        <dbReference type="EMBL" id="KAK8835050.1"/>
    </source>
</evidence>
<sequence length="957" mass="110366">MNEVLHPNILELIQRVSTSDSNDINDKIEIICNDLIQATSMGESLCDMLENEKNISSIRIREYAVLAAKTLKELSNFQTQQDRQKNVNNVLNSSINKNLEDKMVKDKLVEVESRFQKLEMQFANDIFSKINSTNLKISNMSHLIYSVKGQMDFLRNDNSNCRQMLSLIIQNLNGQNNNFQSLDSLLAQLGIKNSNIQFRLAHLLESTKLIKEFSETLHSDPQNIKNEITRLVEISKDSSKIYDSIPQIKEISDILHTTPPNIKNELNKLIKISSDSSKFYELSQQITEISEMLHTSPQNIKDELNRLIKISNDSSKLFESAQQIKEISEMLHTNPQNIKDELNRLIKISNDSSKLFESAQQIKEISDVLHTSPENIKSSISKLIEISKEASKPKPPPVFDTSSFENEISRLKRENQFLIDSKQQLANEKESLKQRVAIQQAQLAPKVNASRLSYTRYDYLASIAPVQSIPNNNATLNHEEFDEALKSKNNTIAQLNYELQNTLKSLKDMQENKQNEINYLRDQVSSLKIENDKKESKSRNQLNEIKELRLKIKSLSQSELVESLSNFFGGCSNEEEILNKVFNMKNEITKLKVKVSANEMDASNLNKINQNFGQNENNENSVPELKKQLDQVTDRAISLQEQVSALQSNNDRLMDDSNLLRQQIQSFRNNEDLLNKEIAGYKRQIRESGRTCERLQNEFSLSNNQLLDIKGKYELFERESEKLLTSINKLASKFASQQKSRKKQARPNVQNETLDNLQKMCEALQLVFMQYTMSDFSASEKVVGDLLFSIEQFTNNQNNNVLTNEITRNIIHKAKAFDENMTSKINYILQQFGTVHDKFDNTKNEIVQIIDGQQRDLQDYIENDYAPQFSSLKVKYDKLQEKYNAIVKNIDMTNSINDQFGQFDYQMHENNNSHQRIQSRFQSTPPRNVSRGSRSSIQSPSETAQRNYNPVRTQFYQ</sequence>
<feature type="domain" description="PXA" evidence="3">
    <location>
        <begin position="1"/>
        <end position="36"/>
    </location>
</feature>
<evidence type="ECO:0000256" key="1">
    <source>
        <dbReference type="SAM" id="Coils"/>
    </source>
</evidence>
<dbReference type="InterPro" id="IPR003114">
    <property type="entry name" value="Phox_assoc"/>
</dbReference>
<keyword evidence="1" id="KW-0175">Coiled coil</keyword>
<comment type="caution">
    <text evidence="4">The sequence shown here is derived from an EMBL/GenBank/DDBJ whole genome shotgun (WGS) entry which is preliminary data.</text>
</comment>
<dbReference type="Gene3D" id="1.10.287.1490">
    <property type="match status" value="1"/>
</dbReference>
<evidence type="ECO:0000259" key="3">
    <source>
        <dbReference type="PROSITE" id="PS51207"/>
    </source>
</evidence>
<dbReference type="PROSITE" id="PS51207">
    <property type="entry name" value="PXA"/>
    <property type="match status" value="1"/>
</dbReference>
<evidence type="ECO:0000313" key="5">
    <source>
        <dbReference type="EMBL" id="KAK8900037.1"/>
    </source>
</evidence>
<feature type="compositionally biased region" description="Low complexity" evidence="2">
    <location>
        <begin position="930"/>
        <end position="941"/>
    </location>
</feature>
<dbReference type="EMBL" id="JAPFFF010000001">
    <property type="protein sequence ID" value="KAK8900037.1"/>
    <property type="molecule type" value="Genomic_DNA"/>
</dbReference>
<organism evidence="4 6">
    <name type="scientific">Tritrichomonas musculus</name>
    <dbReference type="NCBI Taxonomy" id="1915356"/>
    <lineage>
        <taxon>Eukaryota</taxon>
        <taxon>Metamonada</taxon>
        <taxon>Parabasalia</taxon>
        <taxon>Tritrichomonadida</taxon>
        <taxon>Tritrichomonadidae</taxon>
        <taxon>Tritrichomonas</taxon>
    </lineage>
</organism>
<accession>A0ABR2GM81</accession>
<keyword evidence="6" id="KW-1185">Reference proteome</keyword>
<evidence type="ECO:0000313" key="6">
    <source>
        <dbReference type="Proteomes" id="UP001470230"/>
    </source>
</evidence>
<protein>
    <recommendedName>
        <fullName evidence="3">PXA domain-containing protein</fullName>
    </recommendedName>
</protein>
<feature type="compositionally biased region" description="Polar residues" evidence="2">
    <location>
        <begin position="942"/>
        <end position="957"/>
    </location>
</feature>
<feature type="coiled-coil region" evidence="1">
    <location>
        <begin position="615"/>
        <end position="698"/>
    </location>
</feature>
<feature type="region of interest" description="Disordered" evidence="2">
    <location>
        <begin position="912"/>
        <end position="957"/>
    </location>
</feature>
<feature type="compositionally biased region" description="Polar residues" evidence="2">
    <location>
        <begin position="912"/>
        <end position="927"/>
    </location>
</feature>
<feature type="coiled-coil region" evidence="1">
    <location>
        <begin position="408"/>
        <end position="442"/>
    </location>
</feature>
<dbReference type="EMBL" id="JAPFFF010000246">
    <property type="protein sequence ID" value="KAK8835050.1"/>
    <property type="molecule type" value="Genomic_DNA"/>
</dbReference>
<proteinExistence type="predicted"/>
<gene>
    <name evidence="5" type="ORF">M9Y10_002360</name>
    <name evidence="4" type="ORF">M9Y10_019426</name>
</gene>